<name>A0A2A2LJ39_9BILA</name>
<organism evidence="1 2">
    <name type="scientific">Diploscapter pachys</name>
    <dbReference type="NCBI Taxonomy" id="2018661"/>
    <lineage>
        <taxon>Eukaryota</taxon>
        <taxon>Metazoa</taxon>
        <taxon>Ecdysozoa</taxon>
        <taxon>Nematoda</taxon>
        <taxon>Chromadorea</taxon>
        <taxon>Rhabditida</taxon>
        <taxon>Rhabditina</taxon>
        <taxon>Rhabditomorpha</taxon>
        <taxon>Rhabditoidea</taxon>
        <taxon>Rhabditidae</taxon>
        <taxon>Diploscapter</taxon>
    </lineage>
</organism>
<reference evidence="1 2" key="1">
    <citation type="journal article" date="2017" name="Curr. Biol.">
        <title>Genome architecture and evolution of a unichromosomal asexual nematode.</title>
        <authorList>
            <person name="Fradin H."/>
            <person name="Zegar C."/>
            <person name="Gutwein M."/>
            <person name="Lucas J."/>
            <person name="Kovtun M."/>
            <person name="Corcoran D."/>
            <person name="Baugh L.R."/>
            <person name="Kiontke K."/>
            <person name="Gunsalus K."/>
            <person name="Fitch D.H."/>
            <person name="Piano F."/>
        </authorList>
    </citation>
    <scope>NUCLEOTIDE SEQUENCE [LARGE SCALE GENOMIC DNA]</scope>
    <source>
        <strain evidence="1">PF1309</strain>
    </source>
</reference>
<evidence type="ECO:0000313" key="2">
    <source>
        <dbReference type="Proteomes" id="UP000218231"/>
    </source>
</evidence>
<dbReference type="EMBL" id="LIAE01006685">
    <property type="protein sequence ID" value="PAV86273.1"/>
    <property type="molecule type" value="Genomic_DNA"/>
</dbReference>
<accession>A0A2A2LJ39</accession>
<sequence length="70" mass="7649">MSLQLEMTLPLARFHNHFPLNQDVLHKFDPLGSDLVHSGLGLFCSQSVSLCSDGISPNALLQPIQFGVSE</sequence>
<evidence type="ECO:0000313" key="1">
    <source>
        <dbReference type="EMBL" id="PAV86273.1"/>
    </source>
</evidence>
<gene>
    <name evidence="1" type="ORF">WR25_10676</name>
</gene>
<proteinExistence type="predicted"/>
<dbReference type="AlphaFoldDB" id="A0A2A2LJ39"/>
<protein>
    <submittedName>
        <fullName evidence="1">Uncharacterized protein</fullName>
    </submittedName>
</protein>
<dbReference type="Proteomes" id="UP000218231">
    <property type="component" value="Unassembled WGS sequence"/>
</dbReference>
<keyword evidence="2" id="KW-1185">Reference proteome</keyword>
<comment type="caution">
    <text evidence="1">The sequence shown here is derived from an EMBL/GenBank/DDBJ whole genome shotgun (WGS) entry which is preliminary data.</text>
</comment>